<dbReference type="GO" id="GO:0016747">
    <property type="term" value="F:acyltransferase activity, transferring groups other than amino-acyl groups"/>
    <property type="evidence" value="ECO:0007669"/>
    <property type="project" value="InterPro"/>
</dbReference>
<dbReference type="PANTHER" id="PTHR43072">
    <property type="entry name" value="N-ACETYLTRANSFERASE"/>
    <property type="match status" value="1"/>
</dbReference>
<evidence type="ECO:0000259" key="4">
    <source>
        <dbReference type="PROSITE" id="PS51186"/>
    </source>
</evidence>
<dbReference type="AlphaFoldDB" id="A0A6J6GIN2"/>
<dbReference type="CDD" id="cd04301">
    <property type="entry name" value="NAT_SF"/>
    <property type="match status" value="1"/>
</dbReference>
<evidence type="ECO:0000256" key="1">
    <source>
        <dbReference type="ARBA" id="ARBA00022679"/>
    </source>
</evidence>
<feature type="domain" description="N-acetyltransferase" evidence="4">
    <location>
        <begin position="24"/>
        <end position="189"/>
    </location>
</feature>
<protein>
    <submittedName>
        <fullName evidence="5">Unannotated protein</fullName>
    </submittedName>
</protein>
<evidence type="ECO:0000313" key="5">
    <source>
        <dbReference type="EMBL" id="CAB4599543.1"/>
    </source>
</evidence>
<dbReference type="EMBL" id="CAEZSR010000306">
    <property type="protein sequence ID" value="CAB4599543.1"/>
    <property type="molecule type" value="Genomic_DNA"/>
</dbReference>
<accession>A0A6J6GIN2</accession>
<organism evidence="5">
    <name type="scientific">freshwater metagenome</name>
    <dbReference type="NCBI Taxonomy" id="449393"/>
    <lineage>
        <taxon>unclassified sequences</taxon>
        <taxon>metagenomes</taxon>
        <taxon>ecological metagenomes</taxon>
    </lineage>
</organism>
<dbReference type="SUPFAM" id="SSF55729">
    <property type="entry name" value="Acyl-CoA N-acyltransferases (Nat)"/>
    <property type="match status" value="1"/>
</dbReference>
<reference evidence="5" key="1">
    <citation type="submission" date="2020-05" db="EMBL/GenBank/DDBJ databases">
        <authorList>
            <person name="Chiriac C."/>
            <person name="Salcher M."/>
            <person name="Ghai R."/>
            <person name="Kavagutti S V."/>
        </authorList>
    </citation>
    <scope>NUCLEOTIDE SEQUENCE</scope>
</reference>
<feature type="region of interest" description="Disordered" evidence="3">
    <location>
        <begin position="1"/>
        <end position="24"/>
    </location>
</feature>
<sequence length="195" mass="21743">MPTSSADRPDRPDRPDRARPSPPIAIRPARLSDAEAIRGIYNHEVLRTTATFDLVPRSLEDQERWLEARSGAFTAIVAEDRGDGAGEVVGFAALSPYRERAAYRTSVEDSVYVRRDRAGEGIGRMLLGHLLDVADHSGFHAVFARIEASGEASRALHERCGFRLVGIEREVGRKFNRWLDVALMQCLLHERPAAR</sequence>
<proteinExistence type="predicted"/>
<feature type="compositionally biased region" description="Basic and acidic residues" evidence="3">
    <location>
        <begin position="7"/>
        <end position="19"/>
    </location>
</feature>
<evidence type="ECO:0000256" key="3">
    <source>
        <dbReference type="SAM" id="MobiDB-lite"/>
    </source>
</evidence>
<keyword evidence="1" id="KW-0808">Transferase</keyword>
<evidence type="ECO:0000256" key="2">
    <source>
        <dbReference type="ARBA" id="ARBA00023315"/>
    </source>
</evidence>
<dbReference type="Gene3D" id="3.40.630.30">
    <property type="match status" value="1"/>
</dbReference>
<keyword evidence="2" id="KW-0012">Acyltransferase</keyword>
<name>A0A6J6GIN2_9ZZZZ</name>
<dbReference type="Pfam" id="PF13420">
    <property type="entry name" value="Acetyltransf_4"/>
    <property type="match status" value="1"/>
</dbReference>
<dbReference type="InterPro" id="IPR000182">
    <property type="entry name" value="GNAT_dom"/>
</dbReference>
<dbReference type="PROSITE" id="PS51186">
    <property type="entry name" value="GNAT"/>
    <property type="match status" value="1"/>
</dbReference>
<dbReference type="InterPro" id="IPR016181">
    <property type="entry name" value="Acyl_CoA_acyltransferase"/>
</dbReference>
<dbReference type="PANTHER" id="PTHR43072:SF23">
    <property type="entry name" value="UPF0039 PROTEIN C11D3.02C"/>
    <property type="match status" value="1"/>
</dbReference>
<gene>
    <name evidence="5" type="ORF">UFOPK1493_04224</name>
</gene>